<proteinExistence type="predicted"/>
<gene>
    <name evidence="1" type="ORF">J2Z77_000186</name>
</gene>
<reference evidence="1 2" key="1">
    <citation type="submission" date="2021-03" db="EMBL/GenBank/DDBJ databases">
        <title>Genomic Encyclopedia of Type Strains, Phase IV (KMG-IV): sequencing the most valuable type-strain genomes for metagenomic binning, comparative biology and taxonomic classification.</title>
        <authorList>
            <person name="Goeker M."/>
        </authorList>
    </citation>
    <scope>NUCLEOTIDE SEQUENCE [LARGE SCALE GENOMIC DNA]</scope>
    <source>
        <strain evidence="1 2">DSM 40526</strain>
    </source>
</reference>
<name>A0ABS4KWJ0_STRAV</name>
<dbReference type="EMBL" id="JAGGLQ010000001">
    <property type="protein sequence ID" value="MBP2034402.1"/>
    <property type="molecule type" value="Genomic_DNA"/>
</dbReference>
<dbReference type="RefSeq" id="WP_189964874.1">
    <property type="nucleotide sequence ID" value="NZ_BMVL01000002.1"/>
</dbReference>
<evidence type="ECO:0000313" key="1">
    <source>
        <dbReference type="EMBL" id="MBP2034402.1"/>
    </source>
</evidence>
<accession>A0ABS4KWJ0</accession>
<protein>
    <submittedName>
        <fullName evidence="1">Uncharacterized protein</fullName>
    </submittedName>
</protein>
<sequence length="81" mass="8857">MLERKRHKGQTEVEVRFVVPAEVPAGDRQTRTHGLDGAGTAAGALAAQAGDRSFRYLAAGDYWFDRDATARCPEGNSRIRP</sequence>
<evidence type="ECO:0000313" key="2">
    <source>
        <dbReference type="Proteomes" id="UP001519310"/>
    </source>
</evidence>
<keyword evidence="2" id="KW-1185">Reference proteome</keyword>
<organism evidence="1 2">
    <name type="scientific">Streptomyces avidinii</name>
    <dbReference type="NCBI Taxonomy" id="1895"/>
    <lineage>
        <taxon>Bacteria</taxon>
        <taxon>Bacillati</taxon>
        <taxon>Actinomycetota</taxon>
        <taxon>Actinomycetes</taxon>
        <taxon>Kitasatosporales</taxon>
        <taxon>Streptomycetaceae</taxon>
        <taxon>Streptomyces</taxon>
    </lineage>
</organism>
<comment type="caution">
    <text evidence="1">The sequence shown here is derived from an EMBL/GenBank/DDBJ whole genome shotgun (WGS) entry which is preliminary data.</text>
</comment>
<dbReference type="Proteomes" id="UP001519310">
    <property type="component" value="Unassembled WGS sequence"/>
</dbReference>